<feature type="region of interest" description="Disordered" evidence="1">
    <location>
        <begin position="42"/>
        <end position="66"/>
    </location>
</feature>
<name>M0EC04_9EURY</name>
<evidence type="ECO:0000313" key="2">
    <source>
        <dbReference type="EMBL" id="ELZ44543.1"/>
    </source>
</evidence>
<dbReference type="PATRIC" id="fig|1227465.4.peg.1607"/>
<protein>
    <recommendedName>
        <fullName evidence="4">DUF2797 domain-containing protein</fullName>
    </recommendedName>
</protein>
<evidence type="ECO:0008006" key="4">
    <source>
        <dbReference type="Google" id="ProtNLM"/>
    </source>
</evidence>
<feature type="region of interest" description="Disordered" evidence="1">
    <location>
        <begin position="1"/>
        <end position="27"/>
    </location>
</feature>
<organism evidence="2 3">
    <name type="scientific">Halorubrum californiense DSM 19288</name>
    <dbReference type="NCBI Taxonomy" id="1227465"/>
    <lineage>
        <taxon>Archaea</taxon>
        <taxon>Methanobacteriati</taxon>
        <taxon>Methanobacteriota</taxon>
        <taxon>Stenosarchaea group</taxon>
        <taxon>Halobacteria</taxon>
        <taxon>Halobacteriales</taxon>
        <taxon>Haloferacaceae</taxon>
        <taxon>Halorubrum</taxon>
    </lineage>
</organism>
<dbReference type="Pfam" id="PF10977">
    <property type="entry name" value="DUF2797"/>
    <property type="match status" value="1"/>
</dbReference>
<comment type="caution">
    <text evidence="2">The sequence shown here is derived from an EMBL/GenBank/DDBJ whole genome shotgun (WGS) entry which is preliminary data.</text>
</comment>
<dbReference type="Proteomes" id="UP000011586">
    <property type="component" value="Unassembled WGS sequence"/>
</dbReference>
<dbReference type="PROSITE" id="PS00086">
    <property type="entry name" value="CYTOCHROME_P450"/>
    <property type="match status" value="1"/>
</dbReference>
<dbReference type="InterPro" id="IPR017972">
    <property type="entry name" value="Cyt_P450_CS"/>
</dbReference>
<sequence>MPTASPGALRIRSGAAAETADDGYKPGLPLPLGVQVVGYETDVASDPPDADGDAERDPIPEASGPIGGGLYVASGGSVDYVDASPGTELAFGLGERRCAGTVHEGDHIACDAADAPYCDDHSHVWVCARCTGTCLKDEMDCHETHAMYLAAFAPDVLKVGVTREWRLGTRLREQGADRAAHVRSFPDGRIAREVESELAAGDDLVDRVRVPTKLDGFGRVVDEAAWVALLDRFDPIARFDFDYGLDLAERPVAETMAAGTVRGWKGRVLVLDRGGSTYAVDARDLVGYELTDAVPERELQSSLGAFGG</sequence>
<reference evidence="2 3" key="1">
    <citation type="journal article" date="2014" name="PLoS Genet.">
        <title>Phylogenetically driven sequencing of extremely halophilic archaea reveals strategies for static and dynamic osmo-response.</title>
        <authorList>
            <person name="Becker E.A."/>
            <person name="Seitzer P.M."/>
            <person name="Tritt A."/>
            <person name="Larsen D."/>
            <person name="Krusor M."/>
            <person name="Yao A.I."/>
            <person name="Wu D."/>
            <person name="Madern D."/>
            <person name="Eisen J.A."/>
            <person name="Darling A.E."/>
            <person name="Facciotti M.T."/>
        </authorList>
    </citation>
    <scope>NUCLEOTIDE SEQUENCE [LARGE SCALE GENOMIC DNA]</scope>
    <source>
        <strain evidence="2 3">DSM 19288</strain>
    </source>
</reference>
<evidence type="ECO:0000313" key="3">
    <source>
        <dbReference type="Proteomes" id="UP000011586"/>
    </source>
</evidence>
<dbReference type="AlphaFoldDB" id="M0EC04"/>
<keyword evidence="3" id="KW-1185">Reference proteome</keyword>
<evidence type="ECO:0000256" key="1">
    <source>
        <dbReference type="SAM" id="MobiDB-lite"/>
    </source>
</evidence>
<dbReference type="InterPro" id="IPR021246">
    <property type="entry name" value="DUF2797"/>
</dbReference>
<gene>
    <name evidence="2" type="ORF">C463_08174</name>
</gene>
<accession>M0EC04</accession>
<dbReference type="EMBL" id="AOJK01000038">
    <property type="protein sequence ID" value="ELZ44543.1"/>
    <property type="molecule type" value="Genomic_DNA"/>
</dbReference>
<dbReference type="STRING" id="1227465.C463_08174"/>
<proteinExistence type="predicted"/>
<dbReference type="GO" id="GO:0016705">
    <property type="term" value="F:oxidoreductase activity, acting on paired donors, with incorporation or reduction of molecular oxygen"/>
    <property type="evidence" value="ECO:0007669"/>
    <property type="project" value="InterPro"/>
</dbReference>
<dbReference type="GO" id="GO:0005506">
    <property type="term" value="F:iron ion binding"/>
    <property type="evidence" value="ECO:0007669"/>
    <property type="project" value="InterPro"/>
</dbReference>